<proteinExistence type="predicted"/>
<gene>
    <name evidence="1" type="ORF">LX99_02158</name>
</gene>
<sequence>MQEKIRNLYRQGDDKRYQYPRQNPLINQISGFSIFILTKTNQYKGNVAYTRILFNNCSISPVVLVISSSSWAKSPPL</sequence>
<protein>
    <submittedName>
        <fullName evidence="1">Uncharacterized protein</fullName>
    </submittedName>
</protein>
<evidence type="ECO:0000313" key="2">
    <source>
        <dbReference type="Proteomes" id="UP000245678"/>
    </source>
</evidence>
<comment type="caution">
    <text evidence="1">The sequence shown here is derived from an EMBL/GenBank/DDBJ whole genome shotgun (WGS) entry which is preliminary data.</text>
</comment>
<keyword evidence="2" id="KW-1185">Reference proteome</keyword>
<dbReference type="Proteomes" id="UP000245678">
    <property type="component" value="Unassembled WGS sequence"/>
</dbReference>
<name>A0A316HCR9_9SPHI</name>
<accession>A0A316HCR9</accession>
<evidence type="ECO:0000313" key="1">
    <source>
        <dbReference type="EMBL" id="PWK78318.1"/>
    </source>
</evidence>
<organism evidence="1 2">
    <name type="scientific">Mucilaginibacter oryzae</name>
    <dbReference type="NCBI Taxonomy" id="468058"/>
    <lineage>
        <taxon>Bacteria</taxon>
        <taxon>Pseudomonadati</taxon>
        <taxon>Bacteroidota</taxon>
        <taxon>Sphingobacteriia</taxon>
        <taxon>Sphingobacteriales</taxon>
        <taxon>Sphingobacteriaceae</taxon>
        <taxon>Mucilaginibacter</taxon>
    </lineage>
</organism>
<dbReference type="AlphaFoldDB" id="A0A316HCR9"/>
<reference evidence="1 2" key="1">
    <citation type="submission" date="2018-05" db="EMBL/GenBank/DDBJ databases">
        <title>Genomic Encyclopedia of Archaeal and Bacterial Type Strains, Phase II (KMG-II): from individual species to whole genera.</title>
        <authorList>
            <person name="Goeker M."/>
        </authorList>
    </citation>
    <scope>NUCLEOTIDE SEQUENCE [LARGE SCALE GENOMIC DNA]</scope>
    <source>
        <strain evidence="1 2">DSM 19975</strain>
    </source>
</reference>
<dbReference type="EMBL" id="QGHA01000003">
    <property type="protein sequence ID" value="PWK78318.1"/>
    <property type="molecule type" value="Genomic_DNA"/>
</dbReference>